<organism evidence="2 3">
    <name type="scientific">Actinacidiphila paucisporea</name>
    <dbReference type="NCBI Taxonomy" id="310782"/>
    <lineage>
        <taxon>Bacteria</taxon>
        <taxon>Bacillati</taxon>
        <taxon>Actinomycetota</taxon>
        <taxon>Actinomycetes</taxon>
        <taxon>Kitasatosporales</taxon>
        <taxon>Streptomycetaceae</taxon>
        <taxon>Actinacidiphila</taxon>
    </lineage>
</organism>
<name>A0A1M7PH73_9ACTN</name>
<dbReference type="InterPro" id="IPR000182">
    <property type="entry name" value="GNAT_dom"/>
</dbReference>
<evidence type="ECO:0000313" key="3">
    <source>
        <dbReference type="Proteomes" id="UP000184111"/>
    </source>
</evidence>
<evidence type="ECO:0000313" key="2">
    <source>
        <dbReference type="EMBL" id="SHN16444.1"/>
    </source>
</evidence>
<feature type="domain" description="N-acetyltransferase" evidence="1">
    <location>
        <begin position="12"/>
        <end position="183"/>
    </location>
</feature>
<sequence>MEPITRGNETIVRVHGISQTQPLVDALADIWADAHPEFSANGEDGRTRGVDTFRRQINGHFRHGGFTLAAAYEAGTLIGFGYGFPCSAEYWYGEELLPHIPAEARENLMGLCEGAVRPGWQSHGIGTRLHHALVQAVSPRWTSLLVSPANTRGRALYNRLGYRYAGPYRNGDETYDLLIARVG</sequence>
<keyword evidence="3" id="KW-1185">Reference proteome</keyword>
<dbReference type="STRING" id="310782.SAMN05216499_12390"/>
<reference evidence="2 3" key="1">
    <citation type="submission" date="2016-11" db="EMBL/GenBank/DDBJ databases">
        <authorList>
            <person name="Jaros S."/>
            <person name="Januszkiewicz K."/>
            <person name="Wedrychowicz H."/>
        </authorList>
    </citation>
    <scope>NUCLEOTIDE SEQUENCE [LARGE SCALE GENOMIC DNA]</scope>
    <source>
        <strain evidence="2 3">CGMCC 4.2025</strain>
    </source>
</reference>
<dbReference type="PROSITE" id="PS51186">
    <property type="entry name" value="GNAT"/>
    <property type="match status" value="1"/>
</dbReference>
<proteinExistence type="predicted"/>
<protein>
    <submittedName>
        <fullName evidence="2">Acetyltransferase (GNAT) family protein</fullName>
    </submittedName>
</protein>
<gene>
    <name evidence="2" type="ORF">SAMN05216499_12390</name>
</gene>
<dbReference type="InterPro" id="IPR016181">
    <property type="entry name" value="Acyl_CoA_acyltransferase"/>
</dbReference>
<dbReference type="RefSeq" id="WP_235002503.1">
    <property type="nucleotide sequence ID" value="NZ_FRBI01000023.1"/>
</dbReference>
<accession>A0A1M7PH73</accession>
<keyword evidence="2" id="KW-0808">Transferase</keyword>
<dbReference type="SUPFAM" id="SSF55729">
    <property type="entry name" value="Acyl-CoA N-acyltransferases (Nat)"/>
    <property type="match status" value="1"/>
</dbReference>
<dbReference type="EMBL" id="FRBI01000023">
    <property type="protein sequence ID" value="SHN16444.1"/>
    <property type="molecule type" value="Genomic_DNA"/>
</dbReference>
<dbReference type="GO" id="GO:0016747">
    <property type="term" value="F:acyltransferase activity, transferring groups other than amino-acyl groups"/>
    <property type="evidence" value="ECO:0007669"/>
    <property type="project" value="InterPro"/>
</dbReference>
<dbReference type="Gene3D" id="3.40.630.30">
    <property type="match status" value="1"/>
</dbReference>
<evidence type="ECO:0000259" key="1">
    <source>
        <dbReference type="PROSITE" id="PS51186"/>
    </source>
</evidence>
<dbReference type="AlphaFoldDB" id="A0A1M7PH73"/>
<dbReference type="Pfam" id="PF00583">
    <property type="entry name" value="Acetyltransf_1"/>
    <property type="match status" value="1"/>
</dbReference>
<dbReference type="Proteomes" id="UP000184111">
    <property type="component" value="Unassembled WGS sequence"/>
</dbReference>